<reference evidence="2 3" key="1">
    <citation type="submission" date="2017-02" db="EMBL/GenBank/DDBJ databases">
        <authorList>
            <person name="Peterson S.W."/>
        </authorList>
    </citation>
    <scope>NUCLEOTIDE SEQUENCE [LARGE SCALE GENOMIC DNA]</scope>
    <source>
        <strain evidence="2 3">USBA 369</strain>
    </source>
</reference>
<gene>
    <name evidence="2" type="ORF">SAMN05428963_10874</name>
</gene>
<protein>
    <submittedName>
        <fullName evidence="2">Quinoprotein glucose dehydrogenase</fullName>
    </submittedName>
</protein>
<feature type="transmembrane region" description="Helical" evidence="1">
    <location>
        <begin position="97"/>
        <end position="115"/>
    </location>
</feature>
<keyword evidence="1" id="KW-0472">Membrane</keyword>
<evidence type="ECO:0000313" key="2">
    <source>
        <dbReference type="EMBL" id="SKA20875.1"/>
    </source>
</evidence>
<keyword evidence="1" id="KW-1133">Transmembrane helix</keyword>
<feature type="transmembrane region" description="Helical" evidence="1">
    <location>
        <begin position="69"/>
        <end position="85"/>
    </location>
</feature>
<dbReference type="Proteomes" id="UP000190135">
    <property type="component" value="Unassembled WGS sequence"/>
</dbReference>
<dbReference type="EMBL" id="FUXL01000008">
    <property type="protein sequence ID" value="SKA20875.1"/>
    <property type="molecule type" value="Genomic_DNA"/>
</dbReference>
<evidence type="ECO:0000313" key="3">
    <source>
        <dbReference type="Proteomes" id="UP000190135"/>
    </source>
</evidence>
<keyword evidence="3" id="KW-1185">Reference proteome</keyword>
<dbReference type="RefSeq" id="WP_078708811.1">
    <property type="nucleotide sequence ID" value="NZ_FUXL01000008.1"/>
</dbReference>
<accession>A0A1T4RY69</accession>
<feature type="transmembrane region" description="Helical" evidence="1">
    <location>
        <begin position="12"/>
        <end position="39"/>
    </location>
</feature>
<organism evidence="2 3">
    <name type="scientific">Consotaella salsifontis</name>
    <dbReference type="NCBI Taxonomy" id="1365950"/>
    <lineage>
        <taxon>Bacteria</taxon>
        <taxon>Pseudomonadati</taxon>
        <taxon>Pseudomonadota</taxon>
        <taxon>Alphaproteobacteria</taxon>
        <taxon>Hyphomicrobiales</taxon>
        <taxon>Aurantimonadaceae</taxon>
        <taxon>Consotaella</taxon>
    </lineage>
</organism>
<name>A0A1T4RY69_9HYPH</name>
<dbReference type="OrthoDB" id="9794322at2"/>
<sequence>MSVDLHGRPRGAGYVSVVILALILLVFGLPILGGGLYLIVLGGSWYYAPAGLGLVLTAVFLIRRSMTAVWIYLVTYAGTVIWAFWEVGTDWWAQVPRLVAPSVVLILVLLTIPLLRRWAILREIYA</sequence>
<keyword evidence="1" id="KW-0812">Transmembrane</keyword>
<dbReference type="AlphaFoldDB" id="A0A1T4RY69"/>
<evidence type="ECO:0000256" key="1">
    <source>
        <dbReference type="SAM" id="Phobius"/>
    </source>
</evidence>
<feature type="transmembrane region" description="Helical" evidence="1">
    <location>
        <begin position="45"/>
        <end position="62"/>
    </location>
</feature>
<proteinExistence type="predicted"/>
<dbReference type="STRING" id="1365950.SAMN05428963_10874"/>